<feature type="domain" description="Arrestin C-terminal-like" evidence="1">
    <location>
        <begin position="164"/>
        <end position="294"/>
    </location>
</feature>
<dbReference type="PANTHER" id="PTHR11188:SF17">
    <property type="entry name" value="FI21816P1"/>
    <property type="match status" value="1"/>
</dbReference>
<dbReference type="InterPro" id="IPR011021">
    <property type="entry name" value="Arrestin-like_N"/>
</dbReference>
<dbReference type="InterPro" id="IPR014752">
    <property type="entry name" value="Arrestin-like_C"/>
</dbReference>
<proteinExistence type="predicted"/>
<reference evidence="2 3" key="1">
    <citation type="submission" date="2023-04" db="EMBL/GenBank/DDBJ databases">
        <title>Genome of Basidiobolus ranarum AG-B5.</title>
        <authorList>
            <person name="Stajich J.E."/>
            <person name="Carter-House D."/>
            <person name="Gryganskyi A."/>
        </authorList>
    </citation>
    <scope>NUCLEOTIDE SEQUENCE [LARGE SCALE GENOMIC DNA]</scope>
    <source>
        <strain evidence="2 3">AG-B5</strain>
    </source>
</reference>
<dbReference type="InterPro" id="IPR050357">
    <property type="entry name" value="Arrestin_domain-protein"/>
</dbReference>
<dbReference type="Pfam" id="PF02752">
    <property type="entry name" value="Arrestin_C"/>
    <property type="match status" value="1"/>
</dbReference>
<evidence type="ECO:0000313" key="3">
    <source>
        <dbReference type="Proteomes" id="UP001479436"/>
    </source>
</evidence>
<evidence type="ECO:0000313" key="2">
    <source>
        <dbReference type="EMBL" id="KAK9760898.1"/>
    </source>
</evidence>
<sequence length="327" mass="37151">MTDKKIQLDIYTSENPFLLSSHSPQETSTLRGKVSLRLEKPTKLCSLSLHLKGHAESAHINWKVHRLKNSSTHKMVDVGLNLFKSHKDSYMLTAGTHIFDFELPVSNHLPETVQSNYFDIKYKLVAMAKRHLSTNIVATKPITISRLSEEVDEMEFSISISKMWQSVMGYDILMKKQVCLGENVPIEYTFRPVKSGIRIIKYSHTLCETVRYVDPKTNHTKVEHKRVPLTSDPHGRGSNTKFTHLLIPDGLQPDVTSDMICADHKLEVKIFVDSRGQRKSITVSFPINLMSANELLLNEPLPMYEETEYSRSLPPVYESAQITAIGA</sequence>
<dbReference type="Proteomes" id="UP001479436">
    <property type="component" value="Unassembled WGS sequence"/>
</dbReference>
<dbReference type="InterPro" id="IPR014756">
    <property type="entry name" value="Ig_E-set"/>
</dbReference>
<keyword evidence="3" id="KW-1185">Reference proteome</keyword>
<dbReference type="PANTHER" id="PTHR11188">
    <property type="entry name" value="ARRESTIN DOMAIN CONTAINING PROTEIN"/>
    <property type="match status" value="1"/>
</dbReference>
<dbReference type="InterPro" id="IPR011022">
    <property type="entry name" value="Arrestin_C-like"/>
</dbReference>
<dbReference type="Pfam" id="PF00339">
    <property type="entry name" value="Arrestin_N"/>
    <property type="match status" value="1"/>
</dbReference>
<gene>
    <name evidence="2" type="ORF">K7432_014627</name>
</gene>
<dbReference type="SMART" id="SM01017">
    <property type="entry name" value="Arrestin_C"/>
    <property type="match status" value="1"/>
</dbReference>
<dbReference type="SUPFAM" id="SSF81296">
    <property type="entry name" value="E set domains"/>
    <property type="match status" value="1"/>
</dbReference>
<evidence type="ECO:0000259" key="1">
    <source>
        <dbReference type="SMART" id="SM01017"/>
    </source>
</evidence>
<protein>
    <recommendedName>
        <fullName evidence="1">Arrestin C-terminal-like domain-containing protein</fullName>
    </recommendedName>
</protein>
<organism evidence="2 3">
    <name type="scientific">Basidiobolus ranarum</name>
    <dbReference type="NCBI Taxonomy" id="34480"/>
    <lineage>
        <taxon>Eukaryota</taxon>
        <taxon>Fungi</taxon>
        <taxon>Fungi incertae sedis</taxon>
        <taxon>Zoopagomycota</taxon>
        <taxon>Entomophthoromycotina</taxon>
        <taxon>Basidiobolomycetes</taxon>
        <taxon>Basidiobolales</taxon>
        <taxon>Basidiobolaceae</taxon>
        <taxon>Basidiobolus</taxon>
    </lineage>
</organism>
<comment type="caution">
    <text evidence="2">The sequence shown here is derived from an EMBL/GenBank/DDBJ whole genome shotgun (WGS) entry which is preliminary data.</text>
</comment>
<dbReference type="EMBL" id="JASJQH010001717">
    <property type="protein sequence ID" value="KAK9760898.1"/>
    <property type="molecule type" value="Genomic_DNA"/>
</dbReference>
<name>A0ABR2WH92_9FUNG</name>
<dbReference type="Gene3D" id="2.60.40.640">
    <property type="match status" value="2"/>
</dbReference>
<accession>A0ABR2WH92</accession>